<dbReference type="Pfam" id="PF09420">
    <property type="entry name" value="Nop16"/>
    <property type="match status" value="2"/>
</dbReference>
<dbReference type="OrthoDB" id="285729at2759"/>
<sequence>MTRPCRRRKVKNPRSVVSRRVQNKHYKKKIIHNAIVREDWNHDQTLLENYKQIGLRTRLNDGLTKKSVADAVSILNIDQIEELVEQGQLVDKTFEVENADNSEPTPVVKKLEEKAERLNSAKTEKYFSLQEIEFIKSMIKKHGGDFKIKAMEKDKKLNVWQNTARQLEKKVTRFLSLGEEEQ</sequence>
<evidence type="ECO:0000313" key="7">
    <source>
        <dbReference type="Proteomes" id="UP000030755"/>
    </source>
</evidence>
<gene>
    <name evidence="6" type="ORF">O9G_002517</name>
</gene>
<dbReference type="PANTHER" id="PTHR13243:SF1">
    <property type="entry name" value="NUCLEOLAR PROTEIN 16"/>
    <property type="match status" value="1"/>
</dbReference>
<dbReference type="Proteomes" id="UP000030755">
    <property type="component" value="Unassembled WGS sequence"/>
</dbReference>
<comment type="function">
    <text evidence="1">Involved in the biogenesis of the 60S ribosomal subunit.</text>
</comment>
<dbReference type="InterPro" id="IPR019002">
    <property type="entry name" value="Ribosome_biogenesis_Nop16"/>
</dbReference>
<name>A0A075AUG6_ROZAC</name>
<keyword evidence="7" id="KW-1185">Reference proteome</keyword>
<keyword evidence="5" id="KW-0539">Nucleus</keyword>
<evidence type="ECO:0000256" key="2">
    <source>
        <dbReference type="ARBA" id="ARBA00004604"/>
    </source>
</evidence>
<comment type="subcellular location">
    <subcellularLocation>
        <location evidence="2">Nucleus</location>
        <location evidence="2">Nucleolus</location>
    </subcellularLocation>
</comment>
<protein>
    <recommendedName>
        <fullName evidence="4">Nucleolar protein 16</fullName>
    </recommendedName>
</protein>
<reference evidence="6 7" key="1">
    <citation type="journal article" date="2013" name="Curr. Biol.">
        <title>Shared signatures of parasitism and phylogenomics unite Cryptomycota and microsporidia.</title>
        <authorList>
            <person name="James T.Y."/>
            <person name="Pelin A."/>
            <person name="Bonen L."/>
            <person name="Ahrendt S."/>
            <person name="Sain D."/>
            <person name="Corradi N."/>
            <person name="Stajich J.E."/>
        </authorList>
    </citation>
    <scope>NUCLEOTIDE SEQUENCE [LARGE SCALE GENOMIC DNA]</scope>
    <source>
        <strain evidence="6 7">CSF55</strain>
    </source>
</reference>
<organism evidence="6 7">
    <name type="scientific">Rozella allomycis (strain CSF55)</name>
    <dbReference type="NCBI Taxonomy" id="988480"/>
    <lineage>
        <taxon>Eukaryota</taxon>
        <taxon>Fungi</taxon>
        <taxon>Fungi incertae sedis</taxon>
        <taxon>Cryptomycota</taxon>
        <taxon>Cryptomycota incertae sedis</taxon>
        <taxon>Rozella</taxon>
    </lineage>
</organism>
<proteinExistence type="inferred from homology"/>
<dbReference type="OMA" id="IVREDWN"/>
<dbReference type="HOGENOM" id="CLU_078857_0_0_1"/>
<evidence type="ECO:0000256" key="1">
    <source>
        <dbReference type="ARBA" id="ARBA00002889"/>
    </source>
</evidence>
<accession>A0A075AUG6</accession>
<dbReference type="PANTHER" id="PTHR13243">
    <property type="entry name" value="HSPC111 PROTEIN-RELATED"/>
    <property type="match status" value="1"/>
</dbReference>
<dbReference type="EMBL" id="KE561038">
    <property type="protein sequence ID" value="EPZ33805.1"/>
    <property type="molecule type" value="Genomic_DNA"/>
</dbReference>
<dbReference type="GO" id="GO:0005730">
    <property type="term" value="C:nucleolus"/>
    <property type="evidence" value="ECO:0007669"/>
    <property type="project" value="UniProtKB-SubCell"/>
</dbReference>
<dbReference type="GO" id="GO:0042273">
    <property type="term" value="P:ribosomal large subunit biogenesis"/>
    <property type="evidence" value="ECO:0007669"/>
    <property type="project" value="TreeGrafter"/>
</dbReference>
<evidence type="ECO:0000256" key="5">
    <source>
        <dbReference type="ARBA" id="ARBA00023242"/>
    </source>
</evidence>
<evidence type="ECO:0000256" key="4">
    <source>
        <dbReference type="ARBA" id="ARBA00015522"/>
    </source>
</evidence>
<dbReference type="STRING" id="988480.A0A075AUG6"/>
<comment type="similarity">
    <text evidence="3">Belongs to the NOP16 family.</text>
</comment>
<evidence type="ECO:0000256" key="3">
    <source>
        <dbReference type="ARBA" id="ARBA00008479"/>
    </source>
</evidence>
<evidence type="ECO:0000313" key="6">
    <source>
        <dbReference type="EMBL" id="EPZ33805.1"/>
    </source>
</evidence>
<dbReference type="AlphaFoldDB" id="A0A075AUG6"/>